<evidence type="ECO:0000313" key="2">
    <source>
        <dbReference type="EMBL" id="OBZ72874.1"/>
    </source>
</evidence>
<protein>
    <submittedName>
        <fullName evidence="2">Uncharacterized protein</fullName>
    </submittedName>
</protein>
<dbReference type="EMBL" id="LUGG01000007">
    <property type="protein sequence ID" value="OBZ72874.1"/>
    <property type="molecule type" value="Genomic_DNA"/>
</dbReference>
<keyword evidence="3" id="KW-1185">Reference proteome</keyword>
<feature type="region of interest" description="Disordered" evidence="1">
    <location>
        <begin position="223"/>
        <end position="255"/>
    </location>
</feature>
<dbReference type="OrthoDB" id="2801013at2759"/>
<feature type="compositionally biased region" description="Low complexity" evidence="1">
    <location>
        <begin position="45"/>
        <end position="57"/>
    </location>
</feature>
<accession>A0A1C7MD12</accession>
<dbReference type="Proteomes" id="UP000092993">
    <property type="component" value="Unassembled WGS sequence"/>
</dbReference>
<reference evidence="2 3" key="1">
    <citation type="submission" date="2016-03" db="EMBL/GenBank/DDBJ databases">
        <title>Whole genome sequencing of Grifola frondosa 9006-11.</title>
        <authorList>
            <person name="Min B."/>
            <person name="Park H."/>
            <person name="Kim J.-G."/>
            <person name="Cho H."/>
            <person name="Oh Y.-L."/>
            <person name="Kong W.-S."/>
            <person name="Choi I.-G."/>
        </authorList>
    </citation>
    <scope>NUCLEOTIDE SEQUENCE [LARGE SCALE GENOMIC DNA]</scope>
    <source>
        <strain evidence="2 3">9006-11</strain>
    </source>
</reference>
<evidence type="ECO:0000256" key="1">
    <source>
        <dbReference type="SAM" id="MobiDB-lite"/>
    </source>
</evidence>
<feature type="compositionally biased region" description="Low complexity" evidence="1">
    <location>
        <begin position="268"/>
        <end position="277"/>
    </location>
</feature>
<evidence type="ECO:0000313" key="3">
    <source>
        <dbReference type="Proteomes" id="UP000092993"/>
    </source>
</evidence>
<organism evidence="2 3">
    <name type="scientific">Grifola frondosa</name>
    <name type="common">Maitake</name>
    <name type="synonym">Polyporus frondosus</name>
    <dbReference type="NCBI Taxonomy" id="5627"/>
    <lineage>
        <taxon>Eukaryota</taxon>
        <taxon>Fungi</taxon>
        <taxon>Dikarya</taxon>
        <taxon>Basidiomycota</taxon>
        <taxon>Agaricomycotina</taxon>
        <taxon>Agaricomycetes</taxon>
        <taxon>Polyporales</taxon>
        <taxon>Grifolaceae</taxon>
        <taxon>Grifola</taxon>
    </lineage>
</organism>
<feature type="compositionally biased region" description="Basic and acidic residues" evidence="1">
    <location>
        <begin position="82"/>
        <end position="91"/>
    </location>
</feature>
<dbReference type="AlphaFoldDB" id="A0A1C7MD12"/>
<feature type="compositionally biased region" description="Low complexity" evidence="1">
    <location>
        <begin position="223"/>
        <end position="236"/>
    </location>
</feature>
<feature type="region of interest" description="Disordered" evidence="1">
    <location>
        <begin position="1"/>
        <end position="110"/>
    </location>
</feature>
<sequence>MPIKPNSRGSGAAAGGAAKTAPSDASRIQSSQAKAGNDTSKGSFPARAQAAAARNTNAPPPAQRRAERPEARPPRSLCLIRNEQHGGEYEGHNFSNDLPREPPEGTTRDAGILLPVGFNSRGCDKASCPSSPTNQAANMEFNINVKVPAGAIVAAQKKSPVATKPVNKKAVAFASPPLGSTVPLAAANKATTQANKAGAAGRAHAPKPLQPAVQFSGVIQPRTAAPPRISAPSRPAQTSSAPARGRMSGAPARPQAVQITKTVTTVTTTTVPSQTQVKRSTGGMRTSAAGKNTRITHVR</sequence>
<name>A0A1C7MD12_GRIFR</name>
<proteinExistence type="predicted"/>
<feature type="compositionally biased region" description="Basic and acidic residues" evidence="1">
    <location>
        <begin position="64"/>
        <end position="73"/>
    </location>
</feature>
<gene>
    <name evidence="2" type="ORF">A0H81_06705</name>
</gene>
<feature type="region of interest" description="Disordered" evidence="1">
    <location>
        <begin position="268"/>
        <end position="299"/>
    </location>
</feature>
<feature type="compositionally biased region" description="Basic and acidic residues" evidence="1">
    <location>
        <begin position="98"/>
        <end position="107"/>
    </location>
</feature>
<feature type="compositionally biased region" description="Polar residues" evidence="1">
    <location>
        <begin position="26"/>
        <end position="42"/>
    </location>
</feature>
<comment type="caution">
    <text evidence="2">The sequence shown here is derived from an EMBL/GenBank/DDBJ whole genome shotgun (WGS) entry which is preliminary data.</text>
</comment>